<accession>A0A1I3B061</accession>
<organism evidence="3 4">
    <name type="scientific">Paracoccus aminovorans</name>
    <dbReference type="NCBI Taxonomy" id="34004"/>
    <lineage>
        <taxon>Bacteria</taxon>
        <taxon>Pseudomonadati</taxon>
        <taxon>Pseudomonadota</taxon>
        <taxon>Alphaproteobacteria</taxon>
        <taxon>Rhodobacterales</taxon>
        <taxon>Paracoccaceae</taxon>
        <taxon>Paracoccus</taxon>
    </lineage>
</organism>
<gene>
    <name evidence="3" type="ORF">SAMN04488021_1187</name>
</gene>
<dbReference type="EMBL" id="FOPU01000018">
    <property type="protein sequence ID" value="SFH55051.1"/>
    <property type="molecule type" value="Genomic_DNA"/>
</dbReference>
<dbReference type="RefSeq" id="WP_074968092.1">
    <property type="nucleotide sequence ID" value="NZ_CBCRYP010000019.1"/>
</dbReference>
<dbReference type="Proteomes" id="UP000183635">
    <property type="component" value="Unassembled WGS sequence"/>
</dbReference>
<dbReference type="PANTHER" id="PTHR36698">
    <property type="entry name" value="BLL5892 PROTEIN"/>
    <property type="match status" value="1"/>
</dbReference>
<proteinExistence type="predicted"/>
<reference evidence="3 4" key="1">
    <citation type="submission" date="2016-10" db="EMBL/GenBank/DDBJ databases">
        <authorList>
            <person name="de Groot N.N."/>
        </authorList>
    </citation>
    <scope>NUCLEOTIDE SEQUENCE [LARGE SCALE GENOMIC DNA]</scope>
    <source>
        <strain evidence="3 4">DSM 8537</strain>
    </source>
</reference>
<dbReference type="AlphaFoldDB" id="A0A1I3B061"/>
<dbReference type="PANTHER" id="PTHR36698:SF2">
    <property type="entry name" value="MCE_MLAD DOMAIN-CONTAINING PROTEIN"/>
    <property type="match status" value="1"/>
</dbReference>
<keyword evidence="1" id="KW-0812">Transmembrane</keyword>
<name>A0A1I3B061_9RHOB</name>
<sequence>METKANYVLIGAFTIAGFLGLLLFLMWFAKIQINRQFAYYDIYFPEVSGLAISSEVAFAGLAVGKVVDMQLASGANGAVRVRVELAEDTPVKTDSRASIEIQGVTGVSNVAITAGTPDAPLLREAQPDGIPVIAANRSALQTLSDQGPEMISRLNTVAEQMTQLLGKENQSRVRNILDNVERSSANLDKALADVTKATDSIASAAGDISAFGERLDGLSAAAQTTLGNADTALAKFDETAGKADAALDSGTATLDELRDYVSGDLRGLTQRLDQTATALQADLARLAERTDKSLDGLDAALEMGQRTLASAERAFDSADRVMNSNVEPVVTDLRATLAKANEAIDRVVDDLPQITARLRDAADSADAAFASLRGMLDSARAPVQAFTREGLPQITRMASDLRGLVGNVNELVSALRRNPSQIFSGPKTPEFRR</sequence>
<dbReference type="InterPro" id="IPR003399">
    <property type="entry name" value="Mce/MlaD"/>
</dbReference>
<keyword evidence="1" id="KW-1133">Transmembrane helix</keyword>
<dbReference type="Gene3D" id="1.20.120.20">
    <property type="entry name" value="Apolipoprotein"/>
    <property type="match status" value="1"/>
</dbReference>
<dbReference type="Pfam" id="PF02470">
    <property type="entry name" value="MlaD"/>
    <property type="match status" value="1"/>
</dbReference>
<keyword evidence="1" id="KW-0472">Membrane</keyword>
<dbReference type="OrthoDB" id="9808689at2"/>
<dbReference type="STRING" id="34004.SAMN04488021_1187"/>
<dbReference type="SUPFAM" id="SSF57997">
    <property type="entry name" value="Tropomyosin"/>
    <property type="match status" value="1"/>
</dbReference>
<keyword evidence="4" id="KW-1185">Reference proteome</keyword>
<feature type="domain" description="Mce/MlaD" evidence="2">
    <location>
        <begin position="40"/>
        <end position="115"/>
    </location>
</feature>
<evidence type="ECO:0000313" key="3">
    <source>
        <dbReference type="EMBL" id="SFH55051.1"/>
    </source>
</evidence>
<evidence type="ECO:0000313" key="4">
    <source>
        <dbReference type="Proteomes" id="UP000183635"/>
    </source>
</evidence>
<protein>
    <submittedName>
        <fullName evidence="3">Phospholipid/cholesterol/gamma-HCH transport system substrate-binding protein</fullName>
    </submittedName>
</protein>
<feature type="transmembrane region" description="Helical" evidence="1">
    <location>
        <begin position="7"/>
        <end position="29"/>
    </location>
</feature>
<evidence type="ECO:0000259" key="2">
    <source>
        <dbReference type="Pfam" id="PF02470"/>
    </source>
</evidence>
<evidence type="ECO:0000256" key="1">
    <source>
        <dbReference type="SAM" id="Phobius"/>
    </source>
</evidence>